<dbReference type="AlphaFoldDB" id="A0A103YH88"/>
<comment type="caution">
    <text evidence="7">The sequence shown here is derived from an EMBL/GenBank/DDBJ whole genome shotgun (WGS) entry which is preliminary data.</text>
</comment>
<gene>
    <name evidence="7" type="ORF">Ccrd_012564</name>
</gene>
<evidence type="ECO:0000313" key="7">
    <source>
        <dbReference type="EMBL" id="KVI09054.1"/>
    </source>
</evidence>
<evidence type="ECO:0000256" key="5">
    <source>
        <dbReference type="SAM" id="MobiDB-lite"/>
    </source>
</evidence>
<dbReference type="GO" id="GO:0004861">
    <property type="term" value="F:cyclin-dependent protein serine/threonine kinase inhibitor activity"/>
    <property type="evidence" value="ECO:0007669"/>
    <property type="project" value="InterPro"/>
</dbReference>
<keyword evidence="8" id="KW-1185">Reference proteome</keyword>
<dbReference type="InterPro" id="IPR044898">
    <property type="entry name" value="CDI_dom_sf"/>
</dbReference>
<dbReference type="GO" id="GO:0051726">
    <property type="term" value="P:regulation of cell cycle"/>
    <property type="evidence" value="ECO:0007669"/>
    <property type="project" value="InterPro"/>
</dbReference>
<name>A0A103YH88_CYNCS</name>
<dbReference type="Pfam" id="PF02234">
    <property type="entry name" value="CDI"/>
    <property type="match status" value="1"/>
</dbReference>
<dbReference type="InterPro" id="IPR003175">
    <property type="entry name" value="CDI_dom"/>
</dbReference>
<dbReference type="Gramene" id="KVI09054">
    <property type="protein sequence ID" value="KVI09054"/>
    <property type="gene ID" value="Ccrd_012564"/>
</dbReference>
<evidence type="ECO:0000313" key="8">
    <source>
        <dbReference type="Proteomes" id="UP000243975"/>
    </source>
</evidence>
<protein>
    <submittedName>
        <fullName evidence="7">Cyclin-dependent kinase inhibitor</fullName>
    </submittedName>
</protein>
<reference evidence="7 8" key="1">
    <citation type="journal article" date="2016" name="Sci. Rep.">
        <title>The genome sequence of the outbreeding globe artichoke constructed de novo incorporating a phase-aware low-pass sequencing strategy of F1 progeny.</title>
        <authorList>
            <person name="Scaglione D."/>
            <person name="Reyes-Chin-Wo S."/>
            <person name="Acquadro A."/>
            <person name="Froenicke L."/>
            <person name="Portis E."/>
            <person name="Beitel C."/>
            <person name="Tirone M."/>
            <person name="Mauro R."/>
            <person name="Lo Monaco A."/>
            <person name="Mauromicale G."/>
            <person name="Faccioli P."/>
            <person name="Cattivelli L."/>
            <person name="Rieseberg L."/>
            <person name="Michelmore R."/>
            <person name="Lanteri S."/>
        </authorList>
    </citation>
    <scope>NUCLEOTIDE SEQUENCE [LARGE SCALE GENOMIC DNA]</scope>
    <source>
        <strain evidence="7">2C</strain>
    </source>
</reference>
<feature type="region of interest" description="Disordered" evidence="5">
    <location>
        <begin position="60"/>
        <end position="90"/>
    </location>
</feature>
<evidence type="ECO:0000259" key="6">
    <source>
        <dbReference type="Pfam" id="PF02234"/>
    </source>
</evidence>
<dbReference type="InterPro" id="IPR044275">
    <property type="entry name" value="KRP"/>
</dbReference>
<evidence type="ECO:0000256" key="1">
    <source>
        <dbReference type="ARBA" id="ARBA00004642"/>
    </source>
</evidence>
<evidence type="ECO:0000256" key="3">
    <source>
        <dbReference type="ARBA" id="ARBA00023013"/>
    </source>
</evidence>
<comment type="similarity">
    <text evidence="2">Belongs to the CDI family. ICK/KRP subfamily.</text>
</comment>
<feature type="compositionally biased region" description="Low complexity" evidence="5">
    <location>
        <begin position="71"/>
        <end position="80"/>
    </location>
</feature>
<dbReference type="STRING" id="59895.A0A103YH88"/>
<sequence length="219" mass="24500">MEFTQVGVRTRARAMPIVGEEAADNLGAVKRRKIGNGKLRSPSSTFVQTNTFVRENYVNSAPEQDLDDSGDSSASLRSSGVPASCCSSTGSTEKLKVSDLEEESHVEIETVARYKLDRSERFSINDYSMCSFIIPSSEFKAKLGELDSTTVKQSSSVMINSRRTVLPAEKMPPAAELEEFFAAAQKDLHKRFRDKYNYDIVNDIPLKGRFEWIQLKPQK</sequence>
<comment type="subcellular location">
    <subcellularLocation>
        <location evidence="1">Nucleus</location>
        <location evidence="1">Nucleoplasm</location>
    </subcellularLocation>
</comment>
<dbReference type="Proteomes" id="UP000243975">
    <property type="component" value="Unassembled WGS sequence"/>
</dbReference>
<keyword evidence="3" id="KW-0649">Protein kinase inhibitor</keyword>
<dbReference type="GO" id="GO:0005654">
    <property type="term" value="C:nucleoplasm"/>
    <property type="evidence" value="ECO:0007669"/>
    <property type="project" value="UniProtKB-SubCell"/>
</dbReference>
<evidence type="ECO:0000256" key="2">
    <source>
        <dbReference type="ARBA" id="ARBA00010274"/>
    </source>
</evidence>
<dbReference type="OMA" id="MQHEDST"/>
<dbReference type="EMBL" id="LEKV01001073">
    <property type="protein sequence ID" value="KVI09054.1"/>
    <property type="molecule type" value="Genomic_DNA"/>
</dbReference>
<feature type="domain" description="Cyclin-dependent kinase inhibitor" evidence="6">
    <location>
        <begin position="170"/>
        <end position="214"/>
    </location>
</feature>
<evidence type="ECO:0000256" key="4">
    <source>
        <dbReference type="ARBA" id="ARBA00023306"/>
    </source>
</evidence>
<accession>A0A103YH88</accession>
<organism evidence="7 8">
    <name type="scientific">Cynara cardunculus var. scolymus</name>
    <name type="common">Globe artichoke</name>
    <name type="synonym">Cynara scolymus</name>
    <dbReference type="NCBI Taxonomy" id="59895"/>
    <lineage>
        <taxon>Eukaryota</taxon>
        <taxon>Viridiplantae</taxon>
        <taxon>Streptophyta</taxon>
        <taxon>Embryophyta</taxon>
        <taxon>Tracheophyta</taxon>
        <taxon>Spermatophyta</taxon>
        <taxon>Magnoliopsida</taxon>
        <taxon>eudicotyledons</taxon>
        <taxon>Gunneridae</taxon>
        <taxon>Pentapetalae</taxon>
        <taxon>asterids</taxon>
        <taxon>campanulids</taxon>
        <taxon>Asterales</taxon>
        <taxon>Asteraceae</taxon>
        <taxon>Carduoideae</taxon>
        <taxon>Cardueae</taxon>
        <taxon>Carduinae</taxon>
        <taxon>Cynara</taxon>
    </lineage>
</organism>
<dbReference type="PANTHER" id="PTHR46776">
    <property type="entry name" value="CYCLIN-DEPENDENT KINASE INHIBITOR 4-RELATED"/>
    <property type="match status" value="1"/>
</dbReference>
<keyword evidence="4" id="KW-0131">Cell cycle</keyword>
<dbReference type="Gene3D" id="4.10.365.10">
    <property type="entry name" value="p27"/>
    <property type="match status" value="1"/>
</dbReference>
<proteinExistence type="inferred from homology"/>